<keyword evidence="2" id="KW-0964">Secreted</keyword>
<dbReference type="OrthoDB" id="126772at2759"/>
<dbReference type="GO" id="GO:0005576">
    <property type="term" value="C:extracellular region"/>
    <property type="evidence" value="ECO:0007669"/>
    <property type="project" value="UniProtKB-SubCell"/>
</dbReference>
<dbReference type="GO" id="GO:0004867">
    <property type="term" value="F:serine-type endopeptidase inhibitor activity"/>
    <property type="evidence" value="ECO:0007669"/>
    <property type="project" value="UniProtKB-KW"/>
</dbReference>
<dbReference type="CTD" id="408187"/>
<evidence type="ECO:0000256" key="3">
    <source>
        <dbReference type="ARBA" id="ARBA00023157"/>
    </source>
</evidence>
<accession>A0A8B7A1M0</accession>
<comment type="subcellular location">
    <subcellularLocation>
        <location evidence="1">Secreted</location>
    </subcellularLocation>
</comment>
<dbReference type="AlphaFoldDB" id="A0A8B7A1M0"/>
<dbReference type="PANTHER" id="PTHR47499">
    <property type="entry name" value="SERINE PROTEASE INHIBITOR KAZAL-TYPE 7 SPINK7"/>
    <property type="match status" value="1"/>
</dbReference>
<keyword evidence="4" id="KW-0732">Signal</keyword>
<dbReference type="Pfam" id="PF00050">
    <property type="entry name" value="Kazal_1"/>
    <property type="match status" value="1"/>
</dbReference>
<dbReference type="GeneID" id="103199372"/>
<gene>
    <name evidence="7" type="primary">SPINK14</name>
</gene>
<organism evidence="6 7">
    <name type="scientific">Orycteropus afer afer</name>
    <dbReference type="NCBI Taxonomy" id="1230840"/>
    <lineage>
        <taxon>Eukaryota</taxon>
        <taxon>Metazoa</taxon>
        <taxon>Chordata</taxon>
        <taxon>Craniata</taxon>
        <taxon>Vertebrata</taxon>
        <taxon>Euteleostomi</taxon>
        <taxon>Mammalia</taxon>
        <taxon>Eutheria</taxon>
        <taxon>Afrotheria</taxon>
        <taxon>Tubulidentata</taxon>
        <taxon>Orycteropodidae</taxon>
        <taxon>Orycteropus</taxon>
    </lineage>
</organism>
<dbReference type="Gene3D" id="3.30.60.30">
    <property type="match status" value="1"/>
</dbReference>
<keyword evidence="6" id="KW-1185">Reference proteome</keyword>
<dbReference type="SUPFAM" id="SSF100895">
    <property type="entry name" value="Kazal-type serine protease inhibitors"/>
    <property type="match status" value="1"/>
</dbReference>
<evidence type="ECO:0000313" key="7">
    <source>
        <dbReference type="RefSeq" id="XP_007941839.1"/>
    </source>
</evidence>
<dbReference type="PROSITE" id="PS51465">
    <property type="entry name" value="KAZAL_2"/>
    <property type="match status" value="1"/>
</dbReference>
<reference evidence="7" key="1">
    <citation type="submission" date="2025-08" db="UniProtKB">
        <authorList>
            <consortium name="RefSeq"/>
        </authorList>
    </citation>
    <scope>IDENTIFICATION</scope>
</reference>
<keyword evidence="7" id="KW-0722">Serine protease inhibitor</keyword>
<evidence type="ECO:0000256" key="4">
    <source>
        <dbReference type="SAM" id="SignalP"/>
    </source>
</evidence>
<dbReference type="InterPro" id="IPR050159">
    <property type="entry name" value="Kazal-type_SerProtInhib"/>
</dbReference>
<keyword evidence="7" id="KW-0646">Protease inhibitor</keyword>
<sequence>MANSFPVICLLLFFILMHYVALSGHQEWWPPCGPFKVKCPYKKVDLSWYTGTVNPYPDVYQPICGTDAHTYDNPCTLCIASM</sequence>
<keyword evidence="3" id="KW-1015">Disulfide bond</keyword>
<dbReference type="RefSeq" id="XP_007941839.1">
    <property type="nucleotide sequence ID" value="XM_007943648.1"/>
</dbReference>
<dbReference type="PANTHER" id="PTHR47499:SF3">
    <property type="entry name" value="SERINE PROTEASE INHIBITOR KAZAL-TYPE 14"/>
    <property type="match status" value="1"/>
</dbReference>
<evidence type="ECO:0000256" key="1">
    <source>
        <dbReference type="ARBA" id="ARBA00004613"/>
    </source>
</evidence>
<evidence type="ECO:0000259" key="5">
    <source>
        <dbReference type="PROSITE" id="PS51465"/>
    </source>
</evidence>
<evidence type="ECO:0000256" key="2">
    <source>
        <dbReference type="ARBA" id="ARBA00022525"/>
    </source>
</evidence>
<dbReference type="InterPro" id="IPR002350">
    <property type="entry name" value="Kazal_dom"/>
</dbReference>
<feature type="domain" description="Kazal-like" evidence="5">
    <location>
        <begin position="57"/>
        <end position="82"/>
    </location>
</feature>
<feature type="chain" id="PRO_5034875284" evidence="4">
    <location>
        <begin position="25"/>
        <end position="82"/>
    </location>
</feature>
<dbReference type="Proteomes" id="UP000694850">
    <property type="component" value="Unplaced"/>
</dbReference>
<protein>
    <submittedName>
        <fullName evidence="7">Serine protease inhibitor Kazal-type 14</fullName>
    </submittedName>
</protein>
<name>A0A8B7A1M0_ORYAF</name>
<proteinExistence type="predicted"/>
<evidence type="ECO:0000313" key="6">
    <source>
        <dbReference type="Proteomes" id="UP000694850"/>
    </source>
</evidence>
<dbReference type="InterPro" id="IPR036058">
    <property type="entry name" value="Kazal_dom_sf"/>
</dbReference>
<feature type="signal peptide" evidence="4">
    <location>
        <begin position="1"/>
        <end position="24"/>
    </location>
</feature>